<dbReference type="InterPro" id="IPR034660">
    <property type="entry name" value="DinB/YfiT-like"/>
</dbReference>
<sequence length="195" mass="20772">MRCMNLRRLLPAVPCLALALLLAVPAALSAQASSAGESKTIAPGDSLNALLGMLEHEVVGAADAMPADKYDFVPPATPGDFKGVRSFGSQVKHLAESNYEFFQGWGIPGAADPKTIEALKSKEDIMRALRDSYAYAHAAVSSITPENAFQAMPGPPKGKATRVSLATFCLAHSMDHYGQLVEYLRMNSIIPPASR</sequence>
<dbReference type="InterPro" id="IPR024775">
    <property type="entry name" value="DinB-like"/>
</dbReference>
<evidence type="ECO:0000313" key="3">
    <source>
        <dbReference type="EMBL" id="RFU18604.1"/>
    </source>
</evidence>
<evidence type="ECO:0000259" key="2">
    <source>
        <dbReference type="Pfam" id="PF12867"/>
    </source>
</evidence>
<dbReference type="Pfam" id="PF12867">
    <property type="entry name" value="DinB_2"/>
    <property type="match status" value="1"/>
</dbReference>
<protein>
    <submittedName>
        <fullName evidence="3">DinB family protein</fullName>
    </submittedName>
</protein>
<evidence type="ECO:0000256" key="1">
    <source>
        <dbReference type="SAM" id="SignalP"/>
    </source>
</evidence>
<feature type="signal peptide" evidence="1">
    <location>
        <begin position="1"/>
        <end position="32"/>
    </location>
</feature>
<dbReference type="SUPFAM" id="SSF109854">
    <property type="entry name" value="DinB/YfiT-like putative metalloenzymes"/>
    <property type="match status" value="1"/>
</dbReference>
<dbReference type="EMBL" id="QVQT01000001">
    <property type="protein sequence ID" value="RFU18604.1"/>
    <property type="molecule type" value="Genomic_DNA"/>
</dbReference>
<dbReference type="Proteomes" id="UP000264702">
    <property type="component" value="Unassembled WGS sequence"/>
</dbReference>
<keyword evidence="4" id="KW-1185">Reference proteome</keyword>
<reference evidence="3 4" key="1">
    <citation type="submission" date="2018-08" db="EMBL/GenBank/DDBJ databases">
        <title>Acidipila sp. 4G-K13, an acidobacterium isolated from forest soil.</title>
        <authorList>
            <person name="Gao Z.-H."/>
            <person name="Qiu L.-H."/>
        </authorList>
    </citation>
    <scope>NUCLEOTIDE SEQUENCE [LARGE SCALE GENOMIC DNA]</scope>
    <source>
        <strain evidence="3 4">4G-K13</strain>
    </source>
</reference>
<comment type="caution">
    <text evidence="3">The sequence shown here is derived from an EMBL/GenBank/DDBJ whole genome shotgun (WGS) entry which is preliminary data.</text>
</comment>
<name>A0A372IUK5_9BACT</name>
<dbReference type="AlphaFoldDB" id="A0A372IUK5"/>
<feature type="domain" description="DinB-like" evidence="2">
    <location>
        <begin position="56"/>
        <end position="180"/>
    </location>
</feature>
<accession>A0A372IUK5</accession>
<gene>
    <name evidence="3" type="ORF">D0Y96_03405</name>
</gene>
<feature type="chain" id="PRO_5016878541" evidence="1">
    <location>
        <begin position="33"/>
        <end position="195"/>
    </location>
</feature>
<organism evidence="3 4">
    <name type="scientific">Paracidobacterium acidisoli</name>
    <dbReference type="NCBI Taxonomy" id="2303751"/>
    <lineage>
        <taxon>Bacteria</taxon>
        <taxon>Pseudomonadati</taxon>
        <taxon>Acidobacteriota</taxon>
        <taxon>Terriglobia</taxon>
        <taxon>Terriglobales</taxon>
        <taxon>Acidobacteriaceae</taxon>
        <taxon>Paracidobacterium</taxon>
    </lineage>
</organism>
<keyword evidence="1" id="KW-0732">Signal</keyword>
<proteinExistence type="predicted"/>
<evidence type="ECO:0000313" key="4">
    <source>
        <dbReference type="Proteomes" id="UP000264702"/>
    </source>
</evidence>
<dbReference type="Gene3D" id="1.20.120.450">
    <property type="entry name" value="dinb family like domain"/>
    <property type="match status" value="1"/>
</dbReference>